<comment type="pathway">
    <text evidence="1">Protein modification; protein ubiquitination.</text>
</comment>
<dbReference type="InterPro" id="IPR001232">
    <property type="entry name" value="SKP1-like"/>
</dbReference>
<evidence type="ECO:0000256" key="2">
    <source>
        <dbReference type="ARBA" id="ARBA00009993"/>
    </source>
</evidence>
<dbReference type="GO" id="GO:0006511">
    <property type="term" value="P:ubiquitin-dependent protein catabolic process"/>
    <property type="evidence" value="ECO:0007669"/>
    <property type="project" value="InterPro"/>
</dbReference>
<dbReference type="Pfam" id="PF01466">
    <property type="entry name" value="Skp1"/>
    <property type="match status" value="1"/>
</dbReference>
<dbReference type="Pfam" id="PF03931">
    <property type="entry name" value="Skp1_POZ"/>
    <property type="match status" value="1"/>
</dbReference>
<dbReference type="GO" id="GO:0016567">
    <property type="term" value="P:protein ubiquitination"/>
    <property type="evidence" value="ECO:0007669"/>
    <property type="project" value="UniProtKB-UniPathway"/>
</dbReference>
<keyword evidence="8" id="KW-1185">Reference proteome</keyword>
<dbReference type="SUPFAM" id="SSF53098">
    <property type="entry name" value="Ribonuclease H-like"/>
    <property type="match status" value="1"/>
</dbReference>
<dbReference type="PANTHER" id="PTHR11165">
    <property type="entry name" value="SKP1"/>
    <property type="match status" value="1"/>
</dbReference>
<proteinExistence type="inferred from homology"/>
<evidence type="ECO:0000313" key="7">
    <source>
        <dbReference type="EMBL" id="MBA0688112.1"/>
    </source>
</evidence>
<keyword evidence="3" id="KW-0833">Ubl conjugation pathway</keyword>
<evidence type="ECO:0000259" key="4">
    <source>
        <dbReference type="Pfam" id="PF01466"/>
    </source>
</evidence>
<dbReference type="SUPFAM" id="SSF54695">
    <property type="entry name" value="POZ domain"/>
    <property type="match status" value="1"/>
</dbReference>
<evidence type="ECO:0000259" key="6">
    <source>
        <dbReference type="Pfam" id="PF13456"/>
    </source>
</evidence>
<dbReference type="SMART" id="SM00512">
    <property type="entry name" value="Skp1"/>
    <property type="match status" value="1"/>
</dbReference>
<dbReference type="CDD" id="cd18322">
    <property type="entry name" value="BTB_POZ_SKP1"/>
    <property type="match status" value="1"/>
</dbReference>
<dbReference type="InterPro" id="IPR011333">
    <property type="entry name" value="SKP1/BTB/POZ_sf"/>
</dbReference>
<dbReference type="GO" id="GO:0009867">
    <property type="term" value="P:jasmonic acid mediated signaling pathway"/>
    <property type="evidence" value="ECO:0007669"/>
    <property type="project" value="UniProtKB-ARBA"/>
</dbReference>
<dbReference type="CDD" id="cd06222">
    <property type="entry name" value="RNase_H_like"/>
    <property type="match status" value="1"/>
</dbReference>
<gene>
    <name evidence="7" type="ORF">Goari_005919</name>
</gene>
<evidence type="ECO:0000313" key="8">
    <source>
        <dbReference type="Proteomes" id="UP000593577"/>
    </source>
</evidence>
<dbReference type="InterPro" id="IPR002156">
    <property type="entry name" value="RNaseH_domain"/>
</dbReference>
<dbReference type="InterPro" id="IPR012337">
    <property type="entry name" value="RNaseH-like_sf"/>
</dbReference>
<dbReference type="SUPFAM" id="SSF81382">
    <property type="entry name" value="Skp1 dimerisation domain-like"/>
    <property type="match status" value="1"/>
</dbReference>
<comment type="similarity">
    <text evidence="2">Belongs to the SKP1 family.</text>
</comment>
<comment type="caution">
    <text evidence="7">The sequence shown here is derived from an EMBL/GenBank/DDBJ whole genome shotgun (WGS) entry which is preliminary data.</text>
</comment>
<feature type="domain" description="RNase H type-1" evidence="6">
    <location>
        <begin position="17"/>
        <end position="78"/>
    </location>
</feature>
<dbReference type="InterPro" id="IPR016072">
    <property type="entry name" value="Skp1_comp_dimer"/>
</dbReference>
<protein>
    <recommendedName>
        <fullName evidence="9">SKP1-like protein</fullName>
    </recommendedName>
</protein>
<evidence type="ECO:0000256" key="1">
    <source>
        <dbReference type="ARBA" id="ARBA00004906"/>
    </source>
</evidence>
<evidence type="ECO:0008006" key="9">
    <source>
        <dbReference type="Google" id="ProtNLM"/>
    </source>
</evidence>
<dbReference type="UniPathway" id="UPA00143"/>
<accession>A0A7J8XLP4</accession>
<dbReference type="InterPro" id="IPR016073">
    <property type="entry name" value="Skp1_comp_POZ"/>
</dbReference>
<dbReference type="EMBL" id="JABFAA010000008">
    <property type="protein sequence ID" value="MBA0688112.1"/>
    <property type="molecule type" value="Genomic_DNA"/>
</dbReference>
<dbReference type="GO" id="GO:0003676">
    <property type="term" value="F:nucleic acid binding"/>
    <property type="evidence" value="ECO:0007669"/>
    <property type="project" value="InterPro"/>
</dbReference>
<feature type="domain" description="SKP1 component POZ" evidence="5">
    <location>
        <begin position="95"/>
        <end position="154"/>
    </location>
</feature>
<dbReference type="InterPro" id="IPR044730">
    <property type="entry name" value="RNase_H-like_dom_plant"/>
</dbReference>
<dbReference type="GO" id="GO:0004523">
    <property type="term" value="F:RNA-DNA hybrid ribonuclease activity"/>
    <property type="evidence" value="ECO:0007669"/>
    <property type="project" value="InterPro"/>
</dbReference>
<dbReference type="AlphaFoldDB" id="A0A7J8XLP4"/>
<reference evidence="7 8" key="1">
    <citation type="journal article" date="2019" name="Genome Biol. Evol.">
        <title>Insights into the evolution of the New World diploid cottons (Gossypium, subgenus Houzingenia) based on genome sequencing.</title>
        <authorList>
            <person name="Grover C.E."/>
            <person name="Arick M.A. 2nd"/>
            <person name="Thrash A."/>
            <person name="Conover J.L."/>
            <person name="Sanders W.S."/>
            <person name="Peterson D.G."/>
            <person name="Frelichowski J.E."/>
            <person name="Scheffler J.A."/>
            <person name="Scheffler B.E."/>
            <person name="Wendel J.F."/>
        </authorList>
    </citation>
    <scope>NUCLEOTIDE SEQUENCE [LARGE SCALE GENOMIC DNA]</scope>
    <source>
        <strain evidence="7">185</strain>
        <tissue evidence="7">Leaf</tissue>
    </source>
</reference>
<dbReference type="InterPro" id="IPR016897">
    <property type="entry name" value="SKP1"/>
</dbReference>
<dbReference type="Proteomes" id="UP000593577">
    <property type="component" value="Unassembled WGS sequence"/>
</dbReference>
<evidence type="ECO:0000259" key="5">
    <source>
        <dbReference type="Pfam" id="PF03931"/>
    </source>
</evidence>
<dbReference type="Gene3D" id="3.30.710.10">
    <property type="entry name" value="Potassium Channel Kv1.1, Chain A"/>
    <property type="match status" value="1"/>
</dbReference>
<dbReference type="InterPro" id="IPR036296">
    <property type="entry name" value="SKP1-like_dim_sf"/>
</dbReference>
<feature type="domain" description="SKP1 component dimerisation" evidence="4">
    <location>
        <begin position="197"/>
        <end position="229"/>
    </location>
</feature>
<evidence type="ECO:0000256" key="3">
    <source>
        <dbReference type="ARBA" id="ARBA00022786"/>
    </source>
</evidence>
<name>A0A7J8XLP4_GOSAI</name>
<dbReference type="Pfam" id="PF13456">
    <property type="entry name" value="RVT_3"/>
    <property type="match status" value="1"/>
</dbReference>
<organism evidence="7 8">
    <name type="scientific">Gossypium aridum</name>
    <name type="common">American cotton</name>
    <name type="synonym">Erioxylum aridum</name>
    <dbReference type="NCBI Taxonomy" id="34290"/>
    <lineage>
        <taxon>Eukaryota</taxon>
        <taxon>Viridiplantae</taxon>
        <taxon>Streptophyta</taxon>
        <taxon>Embryophyta</taxon>
        <taxon>Tracheophyta</taxon>
        <taxon>Spermatophyta</taxon>
        <taxon>Magnoliopsida</taxon>
        <taxon>eudicotyledons</taxon>
        <taxon>Gunneridae</taxon>
        <taxon>Pentapetalae</taxon>
        <taxon>rosids</taxon>
        <taxon>malvids</taxon>
        <taxon>Malvales</taxon>
        <taxon>Malvaceae</taxon>
        <taxon>Malvoideae</taxon>
        <taxon>Gossypium</taxon>
    </lineage>
</organism>
<sequence length="230" mass="25502">MTQKHWQPPAPGCIKINVDGLISVNWLHAAVGGVFRRSEGEWLVGFGMRIGMIEIFQVEVQAVLEGLKLAWARRCRQLLKIRVCGEKKTMGSTSKKIKLRTSDGEILEVEEAVALRSPTIKNLYENSCPGNVIPVPGVTGNILSKVLDYGKKHVDAATGKENISADELKAWDDDFVKVDQKTLFDLILAARSLNIESLLDLTCQTVANMIKGKTVEEIRTTFNIKNDLDP</sequence>